<dbReference type="Pfam" id="PF00589">
    <property type="entry name" value="Phage_integrase"/>
    <property type="match status" value="1"/>
</dbReference>
<dbReference type="InterPro" id="IPR028259">
    <property type="entry name" value="AP2-like_int_N"/>
</dbReference>
<keyword evidence="2" id="KW-0229">DNA integration</keyword>
<gene>
    <name evidence="6" type="ORF">ACFP1C_13595</name>
</gene>
<name>A0ABW1TK41_9LACO</name>
<dbReference type="InterPro" id="IPR004107">
    <property type="entry name" value="Integrase_SAM-like_N"/>
</dbReference>
<keyword evidence="4" id="KW-0233">DNA recombination</keyword>
<dbReference type="InterPro" id="IPR002104">
    <property type="entry name" value="Integrase_catalytic"/>
</dbReference>
<dbReference type="RefSeq" id="WP_125686049.1">
    <property type="nucleotide sequence ID" value="NZ_JBHSSI010000099.1"/>
</dbReference>
<evidence type="ECO:0000313" key="7">
    <source>
        <dbReference type="Proteomes" id="UP001596283"/>
    </source>
</evidence>
<comment type="similarity">
    <text evidence="1">Belongs to the 'phage' integrase family.</text>
</comment>
<dbReference type="InterPro" id="IPR010998">
    <property type="entry name" value="Integrase_recombinase_N"/>
</dbReference>
<dbReference type="PANTHER" id="PTHR30349">
    <property type="entry name" value="PHAGE INTEGRASE-RELATED"/>
    <property type="match status" value="1"/>
</dbReference>
<protein>
    <submittedName>
        <fullName evidence="6">Tyrosine-type recombinase/integrase</fullName>
    </submittedName>
</protein>
<dbReference type="Gene3D" id="1.10.443.10">
    <property type="entry name" value="Intergrase catalytic core"/>
    <property type="match status" value="1"/>
</dbReference>
<dbReference type="SUPFAM" id="SSF56349">
    <property type="entry name" value="DNA breaking-rejoining enzymes"/>
    <property type="match status" value="1"/>
</dbReference>
<keyword evidence="7" id="KW-1185">Reference proteome</keyword>
<organism evidence="6 7">
    <name type="scientific">Levilactobacillus fujinensis</name>
    <dbReference type="NCBI Taxonomy" id="2486024"/>
    <lineage>
        <taxon>Bacteria</taxon>
        <taxon>Bacillati</taxon>
        <taxon>Bacillota</taxon>
        <taxon>Bacilli</taxon>
        <taxon>Lactobacillales</taxon>
        <taxon>Lactobacillaceae</taxon>
        <taxon>Levilactobacillus</taxon>
    </lineage>
</organism>
<accession>A0ABW1TK41</accession>
<reference evidence="7" key="1">
    <citation type="journal article" date="2019" name="Int. J. Syst. Evol. Microbiol.">
        <title>The Global Catalogue of Microorganisms (GCM) 10K type strain sequencing project: providing services to taxonomists for standard genome sequencing and annotation.</title>
        <authorList>
            <consortium name="The Broad Institute Genomics Platform"/>
            <consortium name="The Broad Institute Genome Sequencing Center for Infectious Disease"/>
            <person name="Wu L."/>
            <person name="Ma J."/>
        </authorList>
    </citation>
    <scope>NUCLEOTIDE SEQUENCE [LARGE SCALE GENOMIC DNA]</scope>
    <source>
        <strain evidence="7">CCM 8908</strain>
    </source>
</reference>
<dbReference type="InterPro" id="IPR050090">
    <property type="entry name" value="Tyrosine_recombinase_XerCD"/>
</dbReference>
<dbReference type="Proteomes" id="UP001596283">
    <property type="component" value="Unassembled WGS sequence"/>
</dbReference>
<dbReference type="EMBL" id="JBHSSI010000099">
    <property type="protein sequence ID" value="MFC6261957.1"/>
    <property type="molecule type" value="Genomic_DNA"/>
</dbReference>
<feature type="domain" description="Tyr recombinase" evidence="5">
    <location>
        <begin position="166"/>
        <end position="362"/>
    </location>
</feature>
<dbReference type="InterPro" id="IPR011010">
    <property type="entry name" value="DNA_brk_join_enz"/>
</dbReference>
<comment type="caution">
    <text evidence="6">The sequence shown here is derived from an EMBL/GenBank/DDBJ whole genome shotgun (WGS) entry which is preliminary data.</text>
</comment>
<evidence type="ECO:0000259" key="5">
    <source>
        <dbReference type="PROSITE" id="PS51898"/>
    </source>
</evidence>
<evidence type="ECO:0000256" key="1">
    <source>
        <dbReference type="ARBA" id="ARBA00008857"/>
    </source>
</evidence>
<dbReference type="PANTHER" id="PTHR30349:SF64">
    <property type="entry name" value="PROPHAGE INTEGRASE INTD-RELATED"/>
    <property type="match status" value="1"/>
</dbReference>
<sequence length="373" mass="42995">MASYQKRGKTWTARISYTDQMTGERKYQTKSGFLRKTQAEEWAISIEQTKFNESIGKATTRETFADYFEKWFTTYKLPHVEEQTLNHYKYTHGIIKGYFKELRLNLVTREYYQTFLNDFGKTHAIASSRKVAMEIRSCVRDAVADGAIARDFTRRVVVTGHEAMDESLKYLDGEDMHKLIDDLSATIDARRSSRVMALLALYTGARFGEIAGLTWDNVDEANGTINIKRSWNTLDNDGFKATKNKQSVRNIAVNQEVFDFLHQLHRSQDFLDKENPFNLVFLGQGTTPPSSTAANNMLKRTLEHIGAKHITFHGLRHTHASYLIYKGLTLYYVSERLGHANFNVTLRVYSHMIHEMKDEQNKKLLSVLDGFRG</sequence>
<evidence type="ECO:0000256" key="2">
    <source>
        <dbReference type="ARBA" id="ARBA00022908"/>
    </source>
</evidence>
<evidence type="ECO:0000313" key="6">
    <source>
        <dbReference type="EMBL" id="MFC6261957.1"/>
    </source>
</evidence>
<dbReference type="Gene3D" id="1.10.150.130">
    <property type="match status" value="1"/>
</dbReference>
<dbReference type="CDD" id="cd01189">
    <property type="entry name" value="INT_ICEBs1_C_like"/>
    <property type="match status" value="1"/>
</dbReference>
<dbReference type="Pfam" id="PF14659">
    <property type="entry name" value="Phage_int_SAM_3"/>
    <property type="match status" value="1"/>
</dbReference>
<dbReference type="InterPro" id="IPR013762">
    <property type="entry name" value="Integrase-like_cat_sf"/>
</dbReference>
<proteinExistence type="inferred from homology"/>
<dbReference type="Pfam" id="PF14657">
    <property type="entry name" value="Arm-DNA-bind_4"/>
    <property type="match status" value="1"/>
</dbReference>
<evidence type="ECO:0000256" key="3">
    <source>
        <dbReference type="ARBA" id="ARBA00023125"/>
    </source>
</evidence>
<keyword evidence="3" id="KW-0238">DNA-binding</keyword>
<evidence type="ECO:0000256" key="4">
    <source>
        <dbReference type="ARBA" id="ARBA00023172"/>
    </source>
</evidence>
<dbReference type="PROSITE" id="PS51898">
    <property type="entry name" value="TYR_RECOMBINASE"/>
    <property type="match status" value="1"/>
</dbReference>